<dbReference type="AlphaFoldDB" id="A0A316I032"/>
<feature type="transmembrane region" description="Helical" evidence="5">
    <location>
        <begin position="33"/>
        <end position="50"/>
    </location>
</feature>
<evidence type="ECO:0000256" key="3">
    <source>
        <dbReference type="ARBA" id="ARBA00022989"/>
    </source>
</evidence>
<keyword evidence="2 5" id="KW-0812">Transmembrane</keyword>
<dbReference type="InterPro" id="IPR047662">
    <property type="entry name" value="SemiSWEET"/>
</dbReference>
<dbReference type="GO" id="GO:0051119">
    <property type="term" value="F:sugar transmembrane transporter activity"/>
    <property type="evidence" value="ECO:0007669"/>
    <property type="project" value="InterPro"/>
</dbReference>
<dbReference type="Proteomes" id="UP000246005">
    <property type="component" value="Unassembled WGS sequence"/>
</dbReference>
<keyword evidence="4 5" id="KW-0472">Membrane</keyword>
<accession>A0A316I032</accession>
<keyword evidence="3 5" id="KW-1133">Transmembrane helix</keyword>
<evidence type="ECO:0000256" key="5">
    <source>
        <dbReference type="SAM" id="Phobius"/>
    </source>
</evidence>
<comment type="caution">
    <text evidence="6">The sequence shown here is derived from an EMBL/GenBank/DDBJ whole genome shotgun (WGS) entry which is preliminary data.</text>
</comment>
<dbReference type="NCBIfam" id="NF037968">
    <property type="entry name" value="SemiSWEET_2"/>
    <property type="match status" value="1"/>
</dbReference>
<reference evidence="6 7" key="1">
    <citation type="submission" date="2018-05" db="EMBL/GenBank/DDBJ databases">
        <title>Genomic Encyclopedia of Type Strains, Phase IV (KMG-IV): sequencing the most valuable type-strain genomes for metagenomic binning, comparative biology and taxonomic classification.</title>
        <authorList>
            <person name="Goeker M."/>
        </authorList>
    </citation>
    <scope>NUCLEOTIDE SEQUENCE [LARGE SCALE GENOMIC DNA]</scope>
    <source>
        <strain evidence="6 7">DSM 45480</strain>
    </source>
</reference>
<dbReference type="InterPro" id="IPR006603">
    <property type="entry name" value="PQ-loop_rpt"/>
</dbReference>
<protein>
    <submittedName>
        <fullName evidence="6">MtN3 and saliva related transmembrane protein</fullName>
    </submittedName>
</protein>
<organism evidence="6 7">
    <name type="scientific">Lentzea atacamensis</name>
    <dbReference type="NCBI Taxonomy" id="531938"/>
    <lineage>
        <taxon>Bacteria</taxon>
        <taxon>Bacillati</taxon>
        <taxon>Actinomycetota</taxon>
        <taxon>Actinomycetes</taxon>
        <taxon>Pseudonocardiales</taxon>
        <taxon>Pseudonocardiaceae</taxon>
        <taxon>Lentzea</taxon>
    </lineage>
</organism>
<evidence type="ECO:0000313" key="6">
    <source>
        <dbReference type="EMBL" id="PWK80692.1"/>
    </source>
</evidence>
<dbReference type="RefSeq" id="WP_109642327.1">
    <property type="nucleotide sequence ID" value="NZ_QGHB01000023.1"/>
</dbReference>
<dbReference type="Gene3D" id="1.20.1280.290">
    <property type="match status" value="1"/>
</dbReference>
<evidence type="ECO:0000256" key="1">
    <source>
        <dbReference type="ARBA" id="ARBA00004141"/>
    </source>
</evidence>
<name>A0A316I032_9PSEU</name>
<proteinExistence type="predicted"/>
<dbReference type="EMBL" id="QGHB01000023">
    <property type="protein sequence ID" value="PWK80692.1"/>
    <property type="molecule type" value="Genomic_DNA"/>
</dbReference>
<comment type="subcellular location">
    <subcellularLocation>
        <location evidence="1">Membrane</location>
        <topology evidence="1">Multi-pass membrane protein</topology>
    </subcellularLocation>
</comment>
<sequence>MTVLGLAAGALTTGCWLPQLLKAWRTRSARDFSWAYLAVFGTGIALWICYGVAMRDLAIVVTNTLTISLTLGVVGLKLRFDRFAPAGVSEERVTT</sequence>
<evidence type="ECO:0000313" key="7">
    <source>
        <dbReference type="Proteomes" id="UP000246005"/>
    </source>
</evidence>
<evidence type="ECO:0000256" key="4">
    <source>
        <dbReference type="ARBA" id="ARBA00023136"/>
    </source>
</evidence>
<gene>
    <name evidence="6" type="ORF">C8D88_12356</name>
</gene>
<evidence type="ECO:0000256" key="2">
    <source>
        <dbReference type="ARBA" id="ARBA00022692"/>
    </source>
</evidence>
<dbReference type="GO" id="GO:0016020">
    <property type="term" value="C:membrane"/>
    <property type="evidence" value="ECO:0007669"/>
    <property type="project" value="UniProtKB-SubCell"/>
</dbReference>
<feature type="transmembrane region" description="Helical" evidence="5">
    <location>
        <begin position="57"/>
        <end position="76"/>
    </location>
</feature>
<dbReference type="Pfam" id="PF04193">
    <property type="entry name" value="PQ-loop"/>
    <property type="match status" value="1"/>
</dbReference>